<sequence length="99" mass="11922">MPDLKLLKQHCRIDHNSEDDLLLMYYEWAREDIGRAVTTDFKWLEQQPLFKAAVFPLTAYYFENRLAYTERNLNYAPHMILSVVHKLRDAYEVQLEQTK</sequence>
<dbReference type="EMBL" id="PPRF01000039">
    <property type="protein sequence ID" value="PNZ27388.1"/>
    <property type="molecule type" value="Genomic_DNA"/>
</dbReference>
<dbReference type="RefSeq" id="WP_103358221.1">
    <property type="nucleotide sequence ID" value="NZ_PPRF01000039.1"/>
</dbReference>
<dbReference type="CDD" id="cd08054">
    <property type="entry name" value="gp6"/>
    <property type="match status" value="1"/>
</dbReference>
<dbReference type="Gene3D" id="1.10.3230.30">
    <property type="entry name" value="Phage gp6-like head-tail connector protein"/>
    <property type="match status" value="1"/>
</dbReference>
<comment type="caution">
    <text evidence="1">The sequence shown here is derived from an EMBL/GenBank/DDBJ whole genome shotgun (WGS) entry which is preliminary data.</text>
</comment>
<evidence type="ECO:0000313" key="2">
    <source>
        <dbReference type="Proteomes" id="UP000242752"/>
    </source>
</evidence>
<dbReference type="Proteomes" id="UP000242752">
    <property type="component" value="Unassembled WGS sequence"/>
</dbReference>
<dbReference type="Pfam" id="PF05135">
    <property type="entry name" value="Phage_connect_1"/>
    <property type="match status" value="1"/>
</dbReference>
<dbReference type="NCBIfam" id="TIGR01560">
    <property type="entry name" value="put_DNA_pack"/>
    <property type="match status" value="1"/>
</dbReference>
<reference evidence="1 2" key="1">
    <citation type="submission" date="2017-08" db="EMBL/GenBank/DDBJ databases">
        <title>Draft genome sequences of 64 type strains of genus Staph aureus.</title>
        <authorList>
            <person name="Cole K."/>
            <person name="Golubchik T."/>
            <person name="Russell J."/>
            <person name="Foster D."/>
            <person name="Llewelyn M."/>
            <person name="Wilson D."/>
            <person name="Crook D."/>
            <person name="Paul J."/>
        </authorList>
    </citation>
    <scope>NUCLEOTIDE SEQUENCE [LARGE SCALE GENOMIC DNA]</scope>
    <source>
        <strain evidence="1 2">DSM 21968</strain>
    </source>
</reference>
<accession>A0A2K3YQ83</accession>
<evidence type="ECO:0000313" key="1">
    <source>
        <dbReference type="EMBL" id="PNZ27388.1"/>
    </source>
</evidence>
<organism evidence="1 2">
    <name type="scientific">Staphylococcus rostri</name>
    <dbReference type="NCBI Taxonomy" id="522262"/>
    <lineage>
        <taxon>Bacteria</taxon>
        <taxon>Bacillati</taxon>
        <taxon>Bacillota</taxon>
        <taxon>Bacilli</taxon>
        <taxon>Bacillales</taxon>
        <taxon>Staphylococcaceae</taxon>
        <taxon>Staphylococcus</taxon>
    </lineage>
</organism>
<dbReference type="OrthoDB" id="2403479at2"/>
<dbReference type="InterPro" id="IPR006450">
    <property type="entry name" value="Phage_HK97_gp6-like"/>
</dbReference>
<keyword evidence="2" id="KW-1185">Reference proteome</keyword>
<gene>
    <name evidence="1" type="ORF">CD122_06685</name>
</gene>
<proteinExistence type="predicted"/>
<dbReference type="AlphaFoldDB" id="A0A2K3YQ83"/>
<protein>
    <submittedName>
        <fullName evidence="1">Phage head-tail adapter protein</fullName>
    </submittedName>
</protein>
<dbReference type="InterPro" id="IPR021146">
    <property type="entry name" value="Phage_gp6-like_head-tail"/>
</dbReference>
<name>A0A2K3YQ83_9STAP</name>